<dbReference type="Proteomes" id="UP001149165">
    <property type="component" value="Unassembled WGS sequence"/>
</dbReference>
<dbReference type="SMART" id="SM00906">
    <property type="entry name" value="Fungal_trans"/>
    <property type="match status" value="1"/>
</dbReference>
<evidence type="ECO:0000313" key="9">
    <source>
        <dbReference type="EMBL" id="KAJ5107939.1"/>
    </source>
</evidence>
<dbReference type="OrthoDB" id="6486656at2759"/>
<protein>
    <recommendedName>
        <fullName evidence="8">Zn(2)-C6 fungal-type domain-containing protein</fullName>
    </recommendedName>
</protein>
<dbReference type="SUPFAM" id="SSF57701">
    <property type="entry name" value="Zn2/Cys6 DNA-binding domain"/>
    <property type="match status" value="1"/>
</dbReference>
<evidence type="ECO:0000256" key="7">
    <source>
        <dbReference type="SAM" id="MobiDB-lite"/>
    </source>
</evidence>
<dbReference type="GO" id="GO:0000981">
    <property type="term" value="F:DNA-binding transcription factor activity, RNA polymerase II-specific"/>
    <property type="evidence" value="ECO:0007669"/>
    <property type="project" value="InterPro"/>
</dbReference>
<keyword evidence="3" id="KW-0805">Transcription regulation</keyword>
<keyword evidence="4" id="KW-0238">DNA-binding</keyword>
<dbReference type="InterPro" id="IPR001138">
    <property type="entry name" value="Zn2Cys6_DnaBD"/>
</dbReference>
<evidence type="ECO:0000259" key="8">
    <source>
        <dbReference type="PROSITE" id="PS50048"/>
    </source>
</evidence>
<keyword evidence="2" id="KW-0479">Metal-binding</keyword>
<keyword evidence="10" id="KW-1185">Reference proteome</keyword>
<sequence length="390" mass="43373">MKRQRVGIACDKCRDLKAKCDGRQPICSRCEGYGFSCTWTKRRRRGSQIAATNTNGAPPHLSPRLGSNGTAGGGLTGFARAVDSYEALLQQLRSGLDSAHQAALDASLGEIRRHVPHKEQSASRTSIEASPENNDTGAVSSPPTYVGKASDIHFIQSIRQCVQGPADPSAEAAQSYSQTHSPESLTLFKYPLLFPSPAEAEQFLDVFLSTIHIAYPFICNCWNILGFAIRMGQSIGLHVESAPNSAERAHWRRTWYAMYVLDRLLALQLGRPMAIHEFDFQVELPGANDQAPFLPSGGPDIPGPVAQDHMMDYFVEVIRFSHIVGQVIRLLYRPSQIDLSPDQILHSASNLDQRLLEWKTSLPRHLRFDLGHTFEKSMSFKRQVRVGFFK</sequence>
<dbReference type="PROSITE" id="PS00463">
    <property type="entry name" value="ZN2_CY6_FUNGAL_1"/>
    <property type="match status" value="1"/>
</dbReference>
<dbReference type="Pfam" id="PF04082">
    <property type="entry name" value="Fungal_trans"/>
    <property type="match status" value="1"/>
</dbReference>
<proteinExistence type="predicted"/>
<dbReference type="InterPro" id="IPR007219">
    <property type="entry name" value="XnlR_reg_dom"/>
</dbReference>
<comment type="subcellular location">
    <subcellularLocation>
        <location evidence="1">Nucleus</location>
    </subcellularLocation>
</comment>
<keyword evidence="6" id="KW-0539">Nucleus</keyword>
<evidence type="ECO:0000256" key="5">
    <source>
        <dbReference type="ARBA" id="ARBA00023163"/>
    </source>
</evidence>
<dbReference type="Gene3D" id="4.10.240.10">
    <property type="entry name" value="Zn(2)-C6 fungal-type DNA-binding domain"/>
    <property type="match status" value="1"/>
</dbReference>
<dbReference type="CDD" id="cd12148">
    <property type="entry name" value="fungal_TF_MHR"/>
    <property type="match status" value="1"/>
</dbReference>
<comment type="caution">
    <text evidence="9">The sequence shown here is derived from an EMBL/GenBank/DDBJ whole genome shotgun (WGS) entry which is preliminary data.</text>
</comment>
<dbReference type="PANTHER" id="PTHR46910">
    <property type="entry name" value="TRANSCRIPTION FACTOR PDR1"/>
    <property type="match status" value="1"/>
</dbReference>
<feature type="region of interest" description="Disordered" evidence="7">
    <location>
        <begin position="50"/>
        <end position="69"/>
    </location>
</feature>
<reference evidence="9" key="1">
    <citation type="submission" date="2022-11" db="EMBL/GenBank/DDBJ databases">
        <authorList>
            <person name="Petersen C."/>
        </authorList>
    </citation>
    <scope>NUCLEOTIDE SEQUENCE</scope>
    <source>
        <strain evidence="9">IBT 30069</strain>
    </source>
</reference>
<dbReference type="PROSITE" id="PS50048">
    <property type="entry name" value="ZN2_CY6_FUNGAL_2"/>
    <property type="match status" value="1"/>
</dbReference>
<dbReference type="EMBL" id="JAPQKH010000003">
    <property type="protein sequence ID" value="KAJ5107939.1"/>
    <property type="molecule type" value="Genomic_DNA"/>
</dbReference>
<evidence type="ECO:0000256" key="4">
    <source>
        <dbReference type="ARBA" id="ARBA00023125"/>
    </source>
</evidence>
<dbReference type="GO" id="GO:0006351">
    <property type="term" value="P:DNA-templated transcription"/>
    <property type="evidence" value="ECO:0007669"/>
    <property type="project" value="InterPro"/>
</dbReference>
<keyword evidence="5" id="KW-0804">Transcription</keyword>
<evidence type="ECO:0000256" key="6">
    <source>
        <dbReference type="ARBA" id="ARBA00023242"/>
    </source>
</evidence>
<dbReference type="CDD" id="cd00067">
    <property type="entry name" value="GAL4"/>
    <property type="match status" value="1"/>
</dbReference>
<dbReference type="InterPro" id="IPR050987">
    <property type="entry name" value="AtrR-like"/>
</dbReference>
<reference evidence="9" key="2">
    <citation type="journal article" date="2023" name="IMA Fungus">
        <title>Comparative genomic study of the Penicillium genus elucidates a diverse pangenome and 15 lateral gene transfer events.</title>
        <authorList>
            <person name="Petersen C."/>
            <person name="Sorensen T."/>
            <person name="Nielsen M.R."/>
            <person name="Sondergaard T.E."/>
            <person name="Sorensen J.L."/>
            <person name="Fitzpatrick D.A."/>
            <person name="Frisvad J.C."/>
            <person name="Nielsen K.L."/>
        </authorList>
    </citation>
    <scope>NUCLEOTIDE SEQUENCE</scope>
    <source>
        <strain evidence="9">IBT 30069</strain>
    </source>
</reference>
<evidence type="ECO:0000256" key="3">
    <source>
        <dbReference type="ARBA" id="ARBA00023015"/>
    </source>
</evidence>
<dbReference type="PANTHER" id="PTHR46910:SF3">
    <property type="entry name" value="HALOTOLERANCE PROTEIN 9-RELATED"/>
    <property type="match status" value="1"/>
</dbReference>
<dbReference type="SMART" id="SM00066">
    <property type="entry name" value="GAL4"/>
    <property type="match status" value="1"/>
</dbReference>
<evidence type="ECO:0000256" key="2">
    <source>
        <dbReference type="ARBA" id="ARBA00022723"/>
    </source>
</evidence>
<feature type="region of interest" description="Disordered" evidence="7">
    <location>
        <begin position="115"/>
        <end position="142"/>
    </location>
</feature>
<feature type="domain" description="Zn(2)-C6 fungal-type" evidence="8">
    <location>
        <begin position="9"/>
        <end position="39"/>
    </location>
</feature>
<dbReference type="InterPro" id="IPR036864">
    <property type="entry name" value="Zn2-C6_fun-type_DNA-bd_sf"/>
</dbReference>
<organism evidence="9 10">
    <name type="scientific">Penicillium angulare</name>
    <dbReference type="NCBI Taxonomy" id="116970"/>
    <lineage>
        <taxon>Eukaryota</taxon>
        <taxon>Fungi</taxon>
        <taxon>Dikarya</taxon>
        <taxon>Ascomycota</taxon>
        <taxon>Pezizomycotina</taxon>
        <taxon>Eurotiomycetes</taxon>
        <taxon>Eurotiomycetidae</taxon>
        <taxon>Eurotiales</taxon>
        <taxon>Aspergillaceae</taxon>
        <taxon>Penicillium</taxon>
    </lineage>
</organism>
<dbReference type="GO" id="GO:0005634">
    <property type="term" value="C:nucleus"/>
    <property type="evidence" value="ECO:0007669"/>
    <property type="project" value="UniProtKB-SubCell"/>
</dbReference>
<dbReference type="AlphaFoldDB" id="A0A9W9KIJ4"/>
<dbReference type="GO" id="GO:0003677">
    <property type="term" value="F:DNA binding"/>
    <property type="evidence" value="ECO:0007669"/>
    <property type="project" value="UniProtKB-KW"/>
</dbReference>
<name>A0A9W9KIJ4_9EURO</name>
<feature type="compositionally biased region" description="Polar residues" evidence="7">
    <location>
        <begin position="122"/>
        <end position="142"/>
    </location>
</feature>
<dbReference type="Pfam" id="PF00172">
    <property type="entry name" value="Zn_clus"/>
    <property type="match status" value="1"/>
</dbReference>
<accession>A0A9W9KIJ4</accession>
<evidence type="ECO:0000313" key="10">
    <source>
        <dbReference type="Proteomes" id="UP001149165"/>
    </source>
</evidence>
<gene>
    <name evidence="9" type="ORF">N7456_004614</name>
</gene>
<dbReference type="GO" id="GO:0008270">
    <property type="term" value="F:zinc ion binding"/>
    <property type="evidence" value="ECO:0007669"/>
    <property type="project" value="InterPro"/>
</dbReference>
<evidence type="ECO:0000256" key="1">
    <source>
        <dbReference type="ARBA" id="ARBA00004123"/>
    </source>
</evidence>